<protein>
    <recommendedName>
        <fullName evidence="1">AB hydrolase-1 domain-containing protein</fullName>
    </recommendedName>
</protein>
<dbReference type="InterPro" id="IPR052897">
    <property type="entry name" value="Sec-Metab_Biosynth_Hydrolase"/>
</dbReference>
<proteinExistence type="predicted"/>
<gene>
    <name evidence="2" type="ORF">CB0940_11622</name>
</gene>
<sequence>MPENQVLCFNLKDNTTIMSGNKTHFVLIHGAWHRAWHLQLLATRLKNAGFGVSTVDLPSVNPNIDEVLREGALRADVEAAKVVLEQAAAESDTIVPVCHSYGGVVGGEAAVELSENAKNKVQRIVYLCAIVLEQGNSLTTRTNGQVASWARHEGHAVVVPDTISCFYQDVDPQLAQEAAKHVHIHSYSAFTEITRHAPWRQFPCTYVYTTEDLALPLSTQQTLLGLLSEEERANFNFFTLESGHSPFLSKPDECVKILKQLVGQ</sequence>
<dbReference type="AlphaFoldDB" id="A0A2G5IEH2"/>
<feature type="domain" description="AB hydrolase-1" evidence="1">
    <location>
        <begin position="25"/>
        <end position="256"/>
    </location>
</feature>
<comment type="caution">
    <text evidence="2">The sequence shown here is derived from an EMBL/GenBank/DDBJ whole genome shotgun (WGS) entry which is preliminary data.</text>
</comment>
<dbReference type="OrthoDB" id="1263307at2759"/>
<dbReference type="Pfam" id="PF12697">
    <property type="entry name" value="Abhydrolase_6"/>
    <property type="match status" value="1"/>
</dbReference>
<reference evidence="2 3" key="1">
    <citation type="submission" date="2015-10" db="EMBL/GenBank/DDBJ databases">
        <title>The cercosporin biosynthetic gene cluster was horizontally transferred to several fungal lineages and shown to be expanded in Cercospora beticola based on microsynteny with recipient genomes.</title>
        <authorList>
            <person name="De Jonge R."/>
            <person name="Ebert M.K."/>
            <person name="Suttle J.C."/>
            <person name="Jurick Ii W.M."/>
            <person name="Secor G.A."/>
            <person name="Thomma B.P."/>
            <person name="Van De Peer Y."/>
            <person name="Bolton M.D."/>
        </authorList>
    </citation>
    <scope>NUCLEOTIDE SEQUENCE [LARGE SCALE GENOMIC DNA]</scope>
    <source>
        <strain evidence="2 3">09-40</strain>
    </source>
</reference>
<dbReference type="PANTHER" id="PTHR37017:SF11">
    <property type="entry name" value="ESTERASE_LIPASE_THIOESTERASE DOMAIN-CONTAINING PROTEIN"/>
    <property type="match status" value="1"/>
</dbReference>
<dbReference type="Proteomes" id="UP000230605">
    <property type="component" value="Chromosome 10"/>
</dbReference>
<evidence type="ECO:0000313" key="3">
    <source>
        <dbReference type="Proteomes" id="UP000230605"/>
    </source>
</evidence>
<dbReference type="SUPFAM" id="SSF53474">
    <property type="entry name" value="alpha/beta-Hydrolases"/>
    <property type="match status" value="1"/>
</dbReference>
<evidence type="ECO:0000313" key="2">
    <source>
        <dbReference type="EMBL" id="PIB02914.1"/>
    </source>
</evidence>
<dbReference type="Gene3D" id="3.40.50.1820">
    <property type="entry name" value="alpha/beta hydrolase"/>
    <property type="match status" value="1"/>
</dbReference>
<dbReference type="InterPro" id="IPR000073">
    <property type="entry name" value="AB_hydrolase_1"/>
</dbReference>
<dbReference type="EMBL" id="LKMD01000099">
    <property type="protein sequence ID" value="PIB02914.1"/>
    <property type="molecule type" value="Genomic_DNA"/>
</dbReference>
<name>A0A2G5IEH2_CERBT</name>
<dbReference type="PANTHER" id="PTHR37017">
    <property type="entry name" value="AB HYDROLASE-1 DOMAIN-CONTAINING PROTEIN-RELATED"/>
    <property type="match status" value="1"/>
</dbReference>
<dbReference type="InterPro" id="IPR029058">
    <property type="entry name" value="AB_hydrolase_fold"/>
</dbReference>
<organism evidence="2 3">
    <name type="scientific">Cercospora beticola</name>
    <name type="common">Sugarbeet leaf spot fungus</name>
    <dbReference type="NCBI Taxonomy" id="122368"/>
    <lineage>
        <taxon>Eukaryota</taxon>
        <taxon>Fungi</taxon>
        <taxon>Dikarya</taxon>
        <taxon>Ascomycota</taxon>
        <taxon>Pezizomycotina</taxon>
        <taxon>Dothideomycetes</taxon>
        <taxon>Dothideomycetidae</taxon>
        <taxon>Mycosphaerellales</taxon>
        <taxon>Mycosphaerellaceae</taxon>
        <taxon>Cercospora</taxon>
    </lineage>
</organism>
<evidence type="ECO:0000259" key="1">
    <source>
        <dbReference type="Pfam" id="PF12697"/>
    </source>
</evidence>
<accession>A0A2G5IEH2</accession>